<keyword evidence="1" id="KW-0175">Coiled coil</keyword>
<reference evidence="2 3" key="1">
    <citation type="submission" date="2015-01" db="EMBL/GenBank/DDBJ databases">
        <title>Enhanced salinomycin production by adjusting the supply of polyketide extender units in Streptomyce albus DSM 41398.</title>
        <authorList>
            <person name="Lu C."/>
        </authorList>
    </citation>
    <scope>NUCLEOTIDE SEQUENCE [LARGE SCALE GENOMIC DNA]</scope>
    <source>
        <strain evidence="3">ATCC 21838 / DSM 41398 / FERM P-419 / JCM 4703 / NBRC 107858</strain>
    </source>
</reference>
<evidence type="ECO:0000313" key="3">
    <source>
        <dbReference type="Proteomes" id="UP000031523"/>
    </source>
</evidence>
<feature type="coiled-coil region" evidence="1">
    <location>
        <begin position="60"/>
        <end position="108"/>
    </location>
</feature>
<dbReference type="Proteomes" id="UP000031523">
    <property type="component" value="Chromosome"/>
</dbReference>
<gene>
    <name evidence="2" type="ORF">SLNWT_3855</name>
</gene>
<keyword evidence="3" id="KW-1185">Reference proteome</keyword>
<evidence type="ECO:0000313" key="2">
    <source>
        <dbReference type="EMBL" id="AJE84231.1"/>
    </source>
</evidence>
<sequence length="111" mass="12315">MSDQEADTGRIKESAKTLTRIHRDFKSNSNPADDMGVGTLGSSELADVFEDFGSNWKIHRERLMEELEKLAKVLTQAGKAYDAIDHALAEALRNADKKADARKDAKKKAPK</sequence>
<evidence type="ECO:0000256" key="1">
    <source>
        <dbReference type="SAM" id="Coils"/>
    </source>
</evidence>
<protein>
    <recommendedName>
        <fullName evidence="4">Excreted virulence factor EspC, type VII ESX diderm</fullName>
    </recommendedName>
</protein>
<accession>A0A0B5F032</accession>
<dbReference type="AlphaFoldDB" id="A0A0B5F032"/>
<organism evidence="2 3">
    <name type="scientific">Streptomyces albus (strain ATCC 21838 / DSM 41398 / FERM P-419 / JCM 4703 / NBRC 107858)</name>
    <dbReference type="NCBI Taxonomy" id="1081613"/>
    <lineage>
        <taxon>Bacteria</taxon>
        <taxon>Bacillati</taxon>
        <taxon>Actinomycetota</taxon>
        <taxon>Actinomycetes</taxon>
        <taxon>Kitasatosporales</taxon>
        <taxon>Streptomycetaceae</taxon>
        <taxon>Streptomyces</taxon>
    </lineage>
</organism>
<name>A0A0B5F032_STRA4</name>
<dbReference type="KEGG" id="sals:SLNWT_3855"/>
<proteinExistence type="predicted"/>
<dbReference type="EMBL" id="CP010519">
    <property type="protein sequence ID" value="AJE84231.1"/>
    <property type="molecule type" value="Genomic_DNA"/>
</dbReference>
<evidence type="ECO:0008006" key="4">
    <source>
        <dbReference type="Google" id="ProtNLM"/>
    </source>
</evidence>